<feature type="transmembrane region" description="Helical" evidence="1">
    <location>
        <begin position="93"/>
        <end position="116"/>
    </location>
</feature>
<feature type="transmembrane region" description="Helical" evidence="1">
    <location>
        <begin position="12"/>
        <end position="33"/>
    </location>
</feature>
<feature type="transmembrane region" description="Helical" evidence="1">
    <location>
        <begin position="69"/>
        <end position="87"/>
    </location>
</feature>
<keyword evidence="1" id="KW-0812">Transmembrane</keyword>
<evidence type="ECO:0000313" key="2">
    <source>
        <dbReference type="EMBL" id="MFC5530768.1"/>
    </source>
</evidence>
<dbReference type="EMBL" id="JBHSNC010000047">
    <property type="protein sequence ID" value="MFC5530768.1"/>
    <property type="molecule type" value="Genomic_DNA"/>
</dbReference>
<organism evidence="2 3">
    <name type="scientific">Cohnella yongneupensis</name>
    <dbReference type="NCBI Taxonomy" id="425006"/>
    <lineage>
        <taxon>Bacteria</taxon>
        <taxon>Bacillati</taxon>
        <taxon>Bacillota</taxon>
        <taxon>Bacilli</taxon>
        <taxon>Bacillales</taxon>
        <taxon>Paenibacillaceae</taxon>
        <taxon>Cohnella</taxon>
    </lineage>
</organism>
<dbReference type="Proteomes" id="UP001596108">
    <property type="component" value="Unassembled WGS sequence"/>
</dbReference>
<accession>A0ABW0R239</accession>
<sequence>MGNRYARFLFGLFAALFAVCVVVQFYLAGMALFADEGGWSPHANFAKMFEYLPLLMFILSFIGKIGGRLRWLSLGMFVLFIFQHLTVRVFNDTWVVASLHPVSGLLIAWASIHVAWKVREWLVLSGK</sequence>
<comment type="caution">
    <text evidence="2">The sequence shown here is derived from an EMBL/GenBank/DDBJ whole genome shotgun (WGS) entry which is preliminary data.</text>
</comment>
<dbReference type="Pfam" id="PF19728">
    <property type="entry name" value="DUF6220"/>
    <property type="match status" value="1"/>
</dbReference>
<protein>
    <submittedName>
        <fullName evidence="2">DUF6220 domain-containing protein</fullName>
    </submittedName>
</protein>
<gene>
    <name evidence="2" type="ORF">ACFPQ4_15165</name>
</gene>
<keyword evidence="1" id="KW-0472">Membrane</keyword>
<keyword evidence="1" id="KW-1133">Transmembrane helix</keyword>
<dbReference type="InterPro" id="IPR046192">
    <property type="entry name" value="DUF6220"/>
</dbReference>
<proteinExistence type="predicted"/>
<keyword evidence="3" id="KW-1185">Reference proteome</keyword>
<evidence type="ECO:0000313" key="3">
    <source>
        <dbReference type="Proteomes" id="UP001596108"/>
    </source>
</evidence>
<name>A0ABW0R239_9BACL</name>
<dbReference type="RefSeq" id="WP_378112711.1">
    <property type="nucleotide sequence ID" value="NZ_JBHSNC010000047.1"/>
</dbReference>
<reference evidence="3" key="1">
    <citation type="journal article" date="2019" name="Int. J. Syst. Evol. Microbiol.">
        <title>The Global Catalogue of Microorganisms (GCM) 10K type strain sequencing project: providing services to taxonomists for standard genome sequencing and annotation.</title>
        <authorList>
            <consortium name="The Broad Institute Genomics Platform"/>
            <consortium name="The Broad Institute Genome Sequencing Center for Infectious Disease"/>
            <person name="Wu L."/>
            <person name="Ma J."/>
        </authorList>
    </citation>
    <scope>NUCLEOTIDE SEQUENCE [LARGE SCALE GENOMIC DNA]</scope>
    <source>
        <strain evidence="3">CGMCC 1.18578</strain>
    </source>
</reference>
<feature type="transmembrane region" description="Helical" evidence="1">
    <location>
        <begin position="45"/>
        <end position="62"/>
    </location>
</feature>
<evidence type="ECO:0000256" key="1">
    <source>
        <dbReference type="SAM" id="Phobius"/>
    </source>
</evidence>